<organism evidence="2 3">
    <name type="scientific">Liparis tanakae</name>
    <name type="common">Tanaka's snailfish</name>
    <dbReference type="NCBI Taxonomy" id="230148"/>
    <lineage>
        <taxon>Eukaryota</taxon>
        <taxon>Metazoa</taxon>
        <taxon>Chordata</taxon>
        <taxon>Craniata</taxon>
        <taxon>Vertebrata</taxon>
        <taxon>Euteleostomi</taxon>
        <taxon>Actinopterygii</taxon>
        <taxon>Neopterygii</taxon>
        <taxon>Teleostei</taxon>
        <taxon>Neoteleostei</taxon>
        <taxon>Acanthomorphata</taxon>
        <taxon>Eupercaria</taxon>
        <taxon>Perciformes</taxon>
        <taxon>Cottioidei</taxon>
        <taxon>Cottales</taxon>
        <taxon>Liparidae</taxon>
        <taxon>Liparis</taxon>
    </lineage>
</organism>
<gene>
    <name evidence="2" type="ORF">EYF80_039625</name>
</gene>
<keyword evidence="3" id="KW-1185">Reference proteome</keyword>
<evidence type="ECO:0000256" key="1">
    <source>
        <dbReference type="SAM" id="MobiDB-lite"/>
    </source>
</evidence>
<evidence type="ECO:0000313" key="3">
    <source>
        <dbReference type="Proteomes" id="UP000314294"/>
    </source>
</evidence>
<protein>
    <submittedName>
        <fullName evidence="2">Uncharacterized protein</fullName>
    </submittedName>
</protein>
<accession>A0A4Z2GAF6</accession>
<evidence type="ECO:0000313" key="2">
    <source>
        <dbReference type="EMBL" id="TNN50201.1"/>
    </source>
</evidence>
<comment type="caution">
    <text evidence="2">The sequence shown here is derived from an EMBL/GenBank/DDBJ whole genome shotgun (WGS) entry which is preliminary data.</text>
</comment>
<dbReference type="AlphaFoldDB" id="A0A4Z2GAF6"/>
<feature type="region of interest" description="Disordered" evidence="1">
    <location>
        <begin position="13"/>
        <end position="32"/>
    </location>
</feature>
<name>A0A4Z2GAF6_9TELE</name>
<sequence>MYLSTDMAQMMLSPAREKKSKVNPKYWHSGSSPGHEPFTCLFSASQAGSRPRYCSKSGCSAAARSCRARAATDAWKEAESTLPRDSSWMLSS</sequence>
<proteinExistence type="predicted"/>
<dbReference type="EMBL" id="SRLO01000628">
    <property type="protein sequence ID" value="TNN50201.1"/>
    <property type="molecule type" value="Genomic_DNA"/>
</dbReference>
<dbReference type="Proteomes" id="UP000314294">
    <property type="component" value="Unassembled WGS sequence"/>
</dbReference>
<reference evidence="2 3" key="1">
    <citation type="submission" date="2019-03" db="EMBL/GenBank/DDBJ databases">
        <title>First draft genome of Liparis tanakae, snailfish: a comprehensive survey of snailfish specific genes.</title>
        <authorList>
            <person name="Kim W."/>
            <person name="Song I."/>
            <person name="Jeong J.-H."/>
            <person name="Kim D."/>
            <person name="Kim S."/>
            <person name="Ryu S."/>
            <person name="Song J.Y."/>
            <person name="Lee S.K."/>
        </authorList>
    </citation>
    <scope>NUCLEOTIDE SEQUENCE [LARGE SCALE GENOMIC DNA]</scope>
    <source>
        <tissue evidence="2">Muscle</tissue>
    </source>
</reference>